<dbReference type="GO" id="GO:0006629">
    <property type="term" value="P:lipid metabolic process"/>
    <property type="evidence" value="ECO:0007669"/>
    <property type="project" value="InterPro"/>
</dbReference>
<feature type="transmembrane region" description="Helical" evidence="8">
    <location>
        <begin position="427"/>
        <end position="449"/>
    </location>
</feature>
<dbReference type="EMBL" id="QWIQ01000636">
    <property type="protein sequence ID" value="RMY80447.1"/>
    <property type="molecule type" value="Genomic_DNA"/>
</dbReference>
<sequence>MACHFGLDFGASSPSKGPNLVWSSLMLPPGLRSPREVVLYYEELYFSLVESGTVYPCIYPWVSAGVAIVLAYLLVDHRNSPLLKVSRWPIFIMSTAFHIWCMLNMQARSAAAAFGLGLMCAWGILWIFAITIVYDCQSDFKRYQLSGQDSNIKPVDDAIHKHSNGTTISNGQPTELRKRAGPVRDKTSDQKQFTPSKRQRVFWQSYPSSLSVERLDWVLDVFTNFRGVGWTYETNGVPPAPYSVQIDLGMEPTSKQDADGKLTSKTGIRRYSNQSELLRHVAIGIAYGYLALDAIKTIMHHDPYFWGYIDAAAPHWLPDTVRQSSHLTKMYRMLLSLYAIYTALWYIFKLGPAFFCGILGPKSVGIRGEAWMNPYDMFGAYNNVLDKGLAGWWGGWWHQIFRFGFEAPANRLLELLDIEKRSSLGKLISLFVAFFLSGCLHACGSFTQLGDTRPLSGPMCFFLLQAVGIVGQIATVQLLKKAGIAALCPIWLSRCLNFLLVNTWLYYTAPLLVDDFARGGVWLFEPVPFSPLRGLGLGQPDDKWYCFEHQRIWWRTGHHWWDTGIAP</sequence>
<feature type="transmembrane region" description="Helical" evidence="8">
    <location>
        <begin position="87"/>
        <end position="105"/>
    </location>
</feature>
<feature type="region of interest" description="Disordered" evidence="7">
    <location>
        <begin position="162"/>
        <end position="195"/>
    </location>
</feature>
<feature type="domain" description="Wax synthase" evidence="9">
    <location>
        <begin position="386"/>
        <end position="464"/>
    </location>
</feature>
<feature type="transmembrane region" description="Helical" evidence="8">
    <location>
        <begin position="330"/>
        <end position="348"/>
    </location>
</feature>
<evidence type="ECO:0000256" key="5">
    <source>
        <dbReference type="ARBA" id="ARBA00022989"/>
    </source>
</evidence>
<evidence type="ECO:0000256" key="4">
    <source>
        <dbReference type="ARBA" id="ARBA00022692"/>
    </source>
</evidence>
<dbReference type="PANTHER" id="PTHR31595">
    <property type="entry name" value="LONG-CHAIN-ALCOHOL O-FATTY-ACYLTRANSFERASE 3-RELATED"/>
    <property type="match status" value="1"/>
</dbReference>
<evidence type="ECO:0000259" key="9">
    <source>
        <dbReference type="Pfam" id="PF13813"/>
    </source>
</evidence>
<dbReference type="InterPro" id="IPR032805">
    <property type="entry name" value="Wax_synthase_dom"/>
</dbReference>
<evidence type="ECO:0000256" key="6">
    <source>
        <dbReference type="ARBA" id="ARBA00023136"/>
    </source>
</evidence>
<dbReference type="Proteomes" id="UP000281468">
    <property type="component" value="Unassembled WGS sequence"/>
</dbReference>
<evidence type="ECO:0000256" key="1">
    <source>
        <dbReference type="ARBA" id="ARBA00004141"/>
    </source>
</evidence>
<name>A0A3M7EVN6_HORWE</name>
<evidence type="ECO:0000313" key="10">
    <source>
        <dbReference type="EMBL" id="RMY80447.1"/>
    </source>
</evidence>
<dbReference type="VEuPathDB" id="FungiDB:BTJ68_04605"/>
<feature type="transmembrane region" description="Helical" evidence="8">
    <location>
        <begin position="58"/>
        <end position="75"/>
    </location>
</feature>
<proteinExistence type="inferred from homology"/>
<accession>A0A3M7EVN6</accession>
<keyword evidence="3" id="KW-0808">Transferase</keyword>
<dbReference type="PANTHER" id="PTHR31595:SF67">
    <property type="entry name" value="WAX SYNTHASE DOMAIN-CONTAINING PROTEIN"/>
    <property type="match status" value="1"/>
</dbReference>
<feature type="transmembrane region" description="Helical" evidence="8">
    <location>
        <begin position="483"/>
        <end position="507"/>
    </location>
</feature>
<feature type="transmembrane region" description="Helical" evidence="8">
    <location>
        <begin position="111"/>
        <end position="134"/>
    </location>
</feature>
<evidence type="ECO:0000256" key="3">
    <source>
        <dbReference type="ARBA" id="ARBA00022679"/>
    </source>
</evidence>
<keyword evidence="4 8" id="KW-0812">Transmembrane</keyword>
<comment type="caution">
    <text evidence="10">The sequence shown here is derived from an EMBL/GenBank/DDBJ whole genome shotgun (WGS) entry which is preliminary data.</text>
</comment>
<gene>
    <name evidence="10" type="ORF">D0862_12734</name>
</gene>
<keyword evidence="5 8" id="KW-1133">Transmembrane helix</keyword>
<protein>
    <recommendedName>
        <fullName evidence="9">Wax synthase domain-containing protein</fullName>
    </recommendedName>
</protein>
<dbReference type="GO" id="GO:0016020">
    <property type="term" value="C:membrane"/>
    <property type="evidence" value="ECO:0007669"/>
    <property type="project" value="UniProtKB-SubCell"/>
</dbReference>
<feature type="compositionally biased region" description="Polar residues" evidence="7">
    <location>
        <begin position="164"/>
        <end position="173"/>
    </location>
</feature>
<keyword evidence="6 8" id="KW-0472">Membrane</keyword>
<organism evidence="10 11">
    <name type="scientific">Hortaea werneckii</name>
    <name type="common">Black yeast</name>
    <name type="synonym">Cladosporium werneckii</name>
    <dbReference type="NCBI Taxonomy" id="91943"/>
    <lineage>
        <taxon>Eukaryota</taxon>
        <taxon>Fungi</taxon>
        <taxon>Dikarya</taxon>
        <taxon>Ascomycota</taxon>
        <taxon>Pezizomycotina</taxon>
        <taxon>Dothideomycetes</taxon>
        <taxon>Dothideomycetidae</taxon>
        <taxon>Mycosphaerellales</taxon>
        <taxon>Teratosphaeriaceae</taxon>
        <taxon>Hortaea</taxon>
    </lineage>
</organism>
<feature type="transmembrane region" description="Helical" evidence="8">
    <location>
        <begin position="455"/>
        <end position="476"/>
    </location>
</feature>
<evidence type="ECO:0000256" key="2">
    <source>
        <dbReference type="ARBA" id="ARBA00007282"/>
    </source>
</evidence>
<dbReference type="InterPro" id="IPR044851">
    <property type="entry name" value="Wax_synthase"/>
</dbReference>
<dbReference type="GO" id="GO:0008374">
    <property type="term" value="F:O-acyltransferase activity"/>
    <property type="evidence" value="ECO:0007669"/>
    <property type="project" value="InterPro"/>
</dbReference>
<feature type="transmembrane region" description="Helical" evidence="8">
    <location>
        <begin position="277"/>
        <end position="295"/>
    </location>
</feature>
<dbReference type="Pfam" id="PF13813">
    <property type="entry name" value="MBOAT_2"/>
    <property type="match status" value="1"/>
</dbReference>
<feature type="compositionally biased region" description="Basic and acidic residues" evidence="7">
    <location>
        <begin position="175"/>
        <end position="189"/>
    </location>
</feature>
<dbReference type="AlphaFoldDB" id="A0A3M7EVN6"/>
<reference evidence="10 11" key="1">
    <citation type="journal article" date="2018" name="BMC Genomics">
        <title>Genomic evidence for intraspecific hybridization in a clonal and extremely halotolerant yeast.</title>
        <authorList>
            <person name="Gostincar C."/>
            <person name="Stajich J.E."/>
            <person name="Zupancic J."/>
            <person name="Zalar P."/>
            <person name="Gunde-Cimerman N."/>
        </authorList>
    </citation>
    <scope>NUCLEOTIDE SEQUENCE [LARGE SCALE GENOMIC DNA]</scope>
    <source>
        <strain evidence="10 11">EXF-171</strain>
    </source>
</reference>
<comment type="subcellular location">
    <subcellularLocation>
        <location evidence="1">Membrane</location>
        <topology evidence="1">Multi-pass membrane protein</topology>
    </subcellularLocation>
</comment>
<evidence type="ECO:0000313" key="11">
    <source>
        <dbReference type="Proteomes" id="UP000281468"/>
    </source>
</evidence>
<evidence type="ECO:0000256" key="7">
    <source>
        <dbReference type="SAM" id="MobiDB-lite"/>
    </source>
</evidence>
<comment type="similarity">
    <text evidence="2">Belongs to the wax synthase family.</text>
</comment>
<evidence type="ECO:0000256" key="8">
    <source>
        <dbReference type="SAM" id="Phobius"/>
    </source>
</evidence>